<sequence length="245" mass="27934">MRAETIKEGETLSLAADSQLKTKSFTEKSKLYLADFESAKSKLANSLGLGRSRRQKWAARGADTSSLTTGERKALLEMLKLFEGLEKERETFSPRLQKLTGASATLFSSIQRPKRAEIESSLQQLQWTTAAKVKYQNAPERARFGRNTPVKQAPTWTIWENNPFHYYLDSQQIYNALIQKVQKAQQNVKVTQRSGVFSRGYQSYVWPSQETQKYQQEVAKAEEEITSKVALKLLDWMGQSLQLAQ</sequence>
<dbReference type="PATRIC" id="fig|1116213.3.peg.404"/>
<organism evidence="1">
    <name type="scientific">Candidatus Mycoplasma haematominutum 'Birmingham 1'</name>
    <dbReference type="NCBI Taxonomy" id="1116213"/>
    <lineage>
        <taxon>Bacteria</taxon>
        <taxon>Bacillati</taxon>
        <taxon>Mycoplasmatota</taxon>
        <taxon>Mollicutes</taxon>
        <taxon>Mycoplasmataceae</taxon>
        <taxon>Mycoplasma</taxon>
    </lineage>
</organism>
<accession>G8C3J7</accession>
<reference evidence="1" key="1">
    <citation type="submission" date="2011-11" db="EMBL/GenBank/DDBJ databases">
        <title>Complete genome sequence of Candidatus Mycoplasma haemominutum.</title>
        <authorList>
            <person name="Barker E.N."/>
            <person name="Darby A.C."/>
            <person name="Helps C.R."/>
            <person name="Peters I.R."/>
            <person name="Hughes M.A."/>
            <person name="Radford A.D."/>
            <person name="Novacco M."/>
            <person name="Boretti F."/>
            <person name="Hofmann-Lehmann R."/>
            <person name="Tasker S."/>
        </authorList>
    </citation>
    <scope>NUCLEOTIDE SEQUENCE</scope>
    <source>
        <strain evidence="1">Birmingham 1</strain>
    </source>
</reference>
<gene>
    <name evidence="1" type="ORF">MHM_03770</name>
</gene>
<dbReference type="KEGG" id="mhb:MHM_03770"/>
<protein>
    <submittedName>
        <fullName evidence="1">Uncharacterized protein</fullName>
    </submittedName>
</protein>
<evidence type="ECO:0000313" key="1">
    <source>
        <dbReference type="EMBL" id="CCE66895.1"/>
    </source>
</evidence>
<dbReference type="AlphaFoldDB" id="G8C3J7"/>
<dbReference type="EMBL" id="HE613254">
    <property type="protein sequence ID" value="CCE66895.1"/>
    <property type="molecule type" value="Genomic_DNA"/>
</dbReference>
<reference evidence="1" key="2">
    <citation type="submission" date="2011-11" db="EMBL/GenBank/DDBJ databases">
        <authorList>
            <person name="Barker E."/>
        </authorList>
    </citation>
    <scope>NUCLEOTIDE SEQUENCE</scope>
    <source>
        <strain evidence="1">Birmingham 1</strain>
    </source>
</reference>
<dbReference type="HOGENOM" id="CLU_066822_0_0_14"/>
<name>G8C3J7_9MOLU</name>
<proteinExistence type="predicted"/>